<name>A0A8B6XBC0_9BURK</name>
<dbReference type="Pfam" id="PF02195">
    <property type="entry name" value="ParB_N"/>
    <property type="match status" value="1"/>
</dbReference>
<reference evidence="3" key="3">
    <citation type="journal article" date="2007" name="Curr. Opin. Struct. Biol.">
        <title>Structural biology of plasmid segregation proteins.</title>
        <authorList>
            <person name="Schumacher M.A."/>
        </authorList>
    </citation>
    <scope>NUCLEOTIDE SEQUENCE</scope>
</reference>
<reference evidence="3" key="2">
    <citation type="journal article" date="2006" name="Mol. Microbiol.">
        <title>The chromosome partitioning proteins Soj (ParA) and Spo0J (ParB) contribute to accurate chromosome partitioning, separation of replicated sister origins, and regulation of replication initiation in Bacillus subtilis.</title>
        <authorList>
            <person name="Lee P.S."/>
            <person name="Grossman A.D."/>
        </authorList>
    </citation>
    <scope>NUCLEOTIDE SEQUENCE</scope>
</reference>
<dbReference type="Proteomes" id="UP000675920">
    <property type="component" value="Unplaced"/>
</dbReference>
<sequence length="327" mass="36594">MRAFKRRTDTGQTASPATVAAIEQTFTPRRVPEVDSVVSTSADGMALPKVGEVVDIPLARIEKSKYNARRIVAAARNEDLALSLEADRQLVPVAAFVMPNGRIGLIDGQRRFEAQRLRGAETLRCEIHEAPADNRALYLASRRANVERESQSPLDDALVWQDLLRDGIFASQAELAREVGTTETTVSRTLGLISIPTRFLHMIAERPDLQNLRMLDALKRYFDAAGEEAFERMIYEVDHKGLSSRDVDSRRKAIERGPVSRARSDQRELTFRNGQATLKHFEAQGRIQLQIDAVRDPEIAQKLRERLQQVLDEVLGSVDQQIAAGTD</sequence>
<dbReference type="GO" id="GO:0005694">
    <property type="term" value="C:chromosome"/>
    <property type="evidence" value="ECO:0007669"/>
    <property type="project" value="TreeGrafter"/>
</dbReference>
<reference evidence="3" key="4">
    <citation type="submission" date="2025-08" db="UniProtKB">
        <authorList>
            <consortium name="RefSeq"/>
        </authorList>
    </citation>
    <scope>IDENTIFICATION</scope>
</reference>
<dbReference type="OrthoDB" id="8681277at2"/>
<dbReference type="Gene3D" id="1.10.10.2830">
    <property type="match status" value="1"/>
</dbReference>
<reference evidence="3" key="1">
    <citation type="journal article" date="2001" name="J. Biotechnol.">
        <title>The bacterial ParA-ParB partitioning proteins.</title>
        <authorList>
            <person name="Bignell C."/>
            <person name="Thomas C.M."/>
        </authorList>
    </citation>
    <scope>NUCLEOTIDE SEQUENCE</scope>
</reference>
<feature type="domain" description="ParB-like N-terminal" evidence="1">
    <location>
        <begin position="54"/>
        <end position="146"/>
    </location>
</feature>
<organism evidence="2 3">
    <name type="scientific">Derxia gummosa DSM 723</name>
    <dbReference type="NCBI Taxonomy" id="1121388"/>
    <lineage>
        <taxon>Bacteria</taxon>
        <taxon>Pseudomonadati</taxon>
        <taxon>Pseudomonadota</taxon>
        <taxon>Betaproteobacteria</taxon>
        <taxon>Burkholderiales</taxon>
        <taxon>Alcaligenaceae</taxon>
        <taxon>Derxia</taxon>
    </lineage>
</organism>
<accession>A0A8B6XBC0</accession>
<dbReference type="InterPro" id="IPR003115">
    <property type="entry name" value="ParB_N"/>
</dbReference>
<proteinExistence type="predicted"/>
<evidence type="ECO:0000313" key="2">
    <source>
        <dbReference type="Proteomes" id="UP000675920"/>
    </source>
</evidence>
<dbReference type="GO" id="GO:0007059">
    <property type="term" value="P:chromosome segregation"/>
    <property type="evidence" value="ECO:0007669"/>
    <property type="project" value="TreeGrafter"/>
</dbReference>
<keyword evidence="2" id="KW-1185">Reference proteome</keyword>
<dbReference type="SUPFAM" id="SSF109709">
    <property type="entry name" value="KorB DNA-binding domain-like"/>
    <property type="match status" value="1"/>
</dbReference>
<protein>
    <submittedName>
        <fullName evidence="3">ParB/RepB/Spo0J family partition protein</fullName>
    </submittedName>
</protein>
<dbReference type="SUPFAM" id="SSF110849">
    <property type="entry name" value="ParB/Sulfiredoxin"/>
    <property type="match status" value="1"/>
</dbReference>
<dbReference type="RefSeq" id="WP_084545038.1">
    <property type="nucleotide sequence ID" value="NZ_AXWS01000013.1"/>
</dbReference>
<dbReference type="SMART" id="SM00470">
    <property type="entry name" value="ParB"/>
    <property type="match status" value="1"/>
</dbReference>
<dbReference type="InterPro" id="IPR036086">
    <property type="entry name" value="ParB/Sulfiredoxin_sf"/>
</dbReference>
<evidence type="ECO:0000313" key="3">
    <source>
        <dbReference type="RefSeq" id="WP_084545038.1"/>
    </source>
</evidence>
<dbReference type="InterPro" id="IPR050336">
    <property type="entry name" value="Chromosome_partition/occlusion"/>
</dbReference>
<dbReference type="AlphaFoldDB" id="A0A8B6XBC0"/>
<dbReference type="PANTHER" id="PTHR33375">
    <property type="entry name" value="CHROMOSOME-PARTITIONING PROTEIN PARB-RELATED"/>
    <property type="match status" value="1"/>
</dbReference>
<dbReference type="PANTHER" id="PTHR33375:SF1">
    <property type="entry name" value="CHROMOSOME-PARTITIONING PROTEIN PARB-RELATED"/>
    <property type="match status" value="1"/>
</dbReference>
<evidence type="ECO:0000259" key="1">
    <source>
        <dbReference type="SMART" id="SM00470"/>
    </source>
</evidence>